<dbReference type="Proteomes" id="UP000255515">
    <property type="component" value="Unassembled WGS sequence"/>
</dbReference>
<evidence type="ECO:0008006" key="3">
    <source>
        <dbReference type="Google" id="ProtNLM"/>
    </source>
</evidence>
<dbReference type="Pfam" id="PF07396">
    <property type="entry name" value="Porin_O_P"/>
    <property type="match status" value="1"/>
</dbReference>
<dbReference type="EMBL" id="UFTJ01000001">
    <property type="protein sequence ID" value="SSZ46455.1"/>
    <property type="molecule type" value="Genomic_DNA"/>
</dbReference>
<organism evidence="1 2">
    <name type="scientific">Bergeyella zoohelcum</name>
    <dbReference type="NCBI Taxonomy" id="1015"/>
    <lineage>
        <taxon>Bacteria</taxon>
        <taxon>Pseudomonadati</taxon>
        <taxon>Bacteroidota</taxon>
        <taxon>Flavobacteriia</taxon>
        <taxon>Flavobacteriales</taxon>
        <taxon>Weeksellaceae</taxon>
        <taxon>Bergeyella</taxon>
    </lineage>
</organism>
<accession>A0A376BY05</accession>
<evidence type="ECO:0000313" key="2">
    <source>
        <dbReference type="Proteomes" id="UP000255515"/>
    </source>
</evidence>
<dbReference type="RefSeq" id="WP_002687492.1">
    <property type="nucleotide sequence ID" value="NZ_UFTJ01000001.1"/>
</dbReference>
<reference evidence="1 2" key="1">
    <citation type="submission" date="2018-06" db="EMBL/GenBank/DDBJ databases">
        <authorList>
            <consortium name="Pathogen Informatics"/>
            <person name="Doyle S."/>
        </authorList>
    </citation>
    <scope>NUCLEOTIDE SEQUENCE [LARGE SCALE GENOMIC DNA]</scope>
    <source>
        <strain evidence="1 2">NCTC11661</strain>
    </source>
</reference>
<dbReference type="SUPFAM" id="SSF56935">
    <property type="entry name" value="Porins"/>
    <property type="match status" value="1"/>
</dbReference>
<dbReference type="AlphaFoldDB" id="A0A376BY05"/>
<protein>
    <recommendedName>
        <fullName evidence="3">Phosphate-selective porin</fullName>
    </recommendedName>
</protein>
<name>A0A376BY05_9FLAO</name>
<evidence type="ECO:0000313" key="1">
    <source>
        <dbReference type="EMBL" id="SSZ46455.1"/>
    </source>
</evidence>
<dbReference type="InterPro" id="IPR010870">
    <property type="entry name" value="Porin_O/P"/>
</dbReference>
<proteinExistence type="predicted"/>
<gene>
    <name evidence="1" type="ORF">NCTC11661_00098</name>
</gene>
<sequence length="380" mass="43915">MKKIFLTLSLFGISYTGFAQTLEEIGKNVDINLYLRSSLEIPENGQGGMKANEARFEVRGNVGEQLEYRIRYRLNRNSPAGTLNNATSALDHAYVNYKFGEGYKWSTMVGKQINHYGSWEFYDNPTFEYQYSDYVNRQQNLFPVAAMVSYNADDNNSFHIQAYNTHSQTFSKLVESTGYKPLGLEQSKLPLGVNFAWKGSFGDKKFHTFYSFTTSQVAKGKQDYKIALGNKWTLDKFSGYLDLQHSQNAIDHFNVISEELNAYQQTLDPTYVHQFAKNVQFQSVALRLNYAITPKWHITGKSVYERMNSKDNTLALGNEMNQRTLNLLGLEFKPFERQNFKLFTYYAYRTNIYKKPLHTLYPQQNHGMFAIGALWFVNAL</sequence>